<dbReference type="GeneID" id="54480717"/>
<proteinExistence type="predicted"/>
<keyword evidence="4" id="KW-1185">Reference proteome</keyword>
<protein>
    <submittedName>
        <fullName evidence="3">Uncharacterized protein</fullName>
    </submittedName>
</protein>
<feature type="domain" description="Prion-inhibition and propagation HeLo" evidence="1">
    <location>
        <begin position="11"/>
        <end position="206"/>
    </location>
</feature>
<accession>A0A6A6WIN0</accession>
<reference evidence="3" key="1">
    <citation type="journal article" date="2020" name="Stud. Mycol.">
        <title>101 Dothideomycetes genomes: a test case for predicting lifestyles and emergence of pathogens.</title>
        <authorList>
            <person name="Haridas S."/>
            <person name="Albert R."/>
            <person name="Binder M."/>
            <person name="Bloem J."/>
            <person name="Labutti K."/>
            <person name="Salamov A."/>
            <person name="Andreopoulos B."/>
            <person name="Baker S."/>
            <person name="Barry K."/>
            <person name="Bills G."/>
            <person name="Bluhm B."/>
            <person name="Cannon C."/>
            <person name="Castanera R."/>
            <person name="Culley D."/>
            <person name="Daum C."/>
            <person name="Ezra D."/>
            <person name="Gonzalez J."/>
            <person name="Henrissat B."/>
            <person name="Kuo A."/>
            <person name="Liang C."/>
            <person name="Lipzen A."/>
            <person name="Lutzoni F."/>
            <person name="Magnuson J."/>
            <person name="Mondo S."/>
            <person name="Nolan M."/>
            <person name="Ohm R."/>
            <person name="Pangilinan J."/>
            <person name="Park H.-J."/>
            <person name="Ramirez L."/>
            <person name="Alfaro M."/>
            <person name="Sun H."/>
            <person name="Tritt A."/>
            <person name="Yoshinaga Y."/>
            <person name="Zwiers L.-H."/>
            <person name="Turgeon B."/>
            <person name="Goodwin S."/>
            <person name="Spatafora J."/>
            <person name="Crous P."/>
            <person name="Grigoriev I."/>
        </authorList>
    </citation>
    <scope>NUCLEOTIDE SEQUENCE</scope>
    <source>
        <strain evidence="3">CBS 121739</strain>
    </source>
</reference>
<dbReference type="Pfam" id="PF24476">
    <property type="entry name" value="DUF7580"/>
    <property type="match status" value="1"/>
</dbReference>
<dbReference type="Pfam" id="PF14479">
    <property type="entry name" value="HeLo"/>
    <property type="match status" value="1"/>
</dbReference>
<evidence type="ECO:0000313" key="3">
    <source>
        <dbReference type="EMBL" id="KAF2761896.1"/>
    </source>
</evidence>
<feature type="domain" description="DUF7580" evidence="2">
    <location>
        <begin position="309"/>
        <end position="563"/>
    </location>
</feature>
<name>A0A6A6WIN0_9PEZI</name>
<evidence type="ECO:0000313" key="4">
    <source>
        <dbReference type="Proteomes" id="UP000799437"/>
    </source>
</evidence>
<dbReference type="InterPro" id="IPR038305">
    <property type="entry name" value="HeLo_sf"/>
</dbReference>
<dbReference type="InterPro" id="IPR056002">
    <property type="entry name" value="DUF7580"/>
</dbReference>
<dbReference type="InterPro" id="IPR029498">
    <property type="entry name" value="HeLo_dom"/>
</dbReference>
<dbReference type="RefSeq" id="XP_033604347.1">
    <property type="nucleotide sequence ID" value="XM_033739663.1"/>
</dbReference>
<dbReference type="Proteomes" id="UP000799437">
    <property type="component" value="Unassembled WGS sequence"/>
</dbReference>
<sequence length="571" mass="65065">MAEIAGLALSVVGAVGLLGQLFDGCITGYRVFSTAKNLGKDSEKMVCKIRIEEMRLWVWGREWGVVEGRFEAHLSSTSWEGLKDLAKDILEQLLGTILDCHKLQDKYGLREEAPGSVDQDAYSTCKKAADPATSSFGSRFRKDMKLKARWVIADREKFDTFVQDLSYFNDRLEKLFPPGRVETLQRTWTNELLHTAQRDLDILQLLETSAVEKYPSLNTLARLKQLRINLDGKEREPSRKILSSSELKIRRERIQVDASEKAVARRVRAVYSKPLDTMRDGKVSEDVPVLIDWIDYDAEMELDSRLHLYQRVDNLSRMLHSCSSRHPDLHTLDCLGYVEDTKSHRYGVVHNGPQLELAQNAGNVPPFQNLYALLGDNDKDKRTPDLDVRIKLAHTLAIALWSFHSLDWLHKSFSSHNVLFFTGNMPSGAQHHDLRHPYVVGFDSSRPDGLAEMTADPIYSEGQDIYRHPSSLGVWRQSYRKAFDIYSLGLVLLEIGLWRSVRSLYKPKYSHTVFKEKVLQLGVPALGSKTGSLYRGIVEKCISYDDQDEKHPMSPHQMMEQVVSTLESLNV</sequence>
<dbReference type="Gene3D" id="1.20.120.1020">
    <property type="entry name" value="Prion-inhibition and propagation, HeLo domain"/>
    <property type="match status" value="1"/>
</dbReference>
<organism evidence="3 4">
    <name type="scientific">Pseudovirgaria hyperparasitica</name>
    <dbReference type="NCBI Taxonomy" id="470096"/>
    <lineage>
        <taxon>Eukaryota</taxon>
        <taxon>Fungi</taxon>
        <taxon>Dikarya</taxon>
        <taxon>Ascomycota</taxon>
        <taxon>Pezizomycotina</taxon>
        <taxon>Dothideomycetes</taxon>
        <taxon>Dothideomycetes incertae sedis</taxon>
        <taxon>Acrospermales</taxon>
        <taxon>Acrospermaceae</taxon>
        <taxon>Pseudovirgaria</taxon>
    </lineage>
</organism>
<dbReference type="PANTHER" id="PTHR37542">
    <property type="entry name" value="HELO DOMAIN-CONTAINING PROTEIN-RELATED"/>
    <property type="match status" value="1"/>
</dbReference>
<dbReference type="SUPFAM" id="SSF56112">
    <property type="entry name" value="Protein kinase-like (PK-like)"/>
    <property type="match status" value="1"/>
</dbReference>
<dbReference type="OrthoDB" id="1911848at2759"/>
<dbReference type="InterPro" id="IPR011009">
    <property type="entry name" value="Kinase-like_dom_sf"/>
</dbReference>
<dbReference type="Gene3D" id="1.10.510.10">
    <property type="entry name" value="Transferase(Phosphotransferase) domain 1"/>
    <property type="match status" value="1"/>
</dbReference>
<evidence type="ECO:0000259" key="1">
    <source>
        <dbReference type="Pfam" id="PF14479"/>
    </source>
</evidence>
<dbReference type="EMBL" id="ML996566">
    <property type="protein sequence ID" value="KAF2761896.1"/>
    <property type="molecule type" value="Genomic_DNA"/>
</dbReference>
<gene>
    <name evidence="3" type="ORF">EJ05DRAFT_188374</name>
</gene>
<dbReference type="AlphaFoldDB" id="A0A6A6WIN0"/>
<evidence type="ECO:0000259" key="2">
    <source>
        <dbReference type="Pfam" id="PF24476"/>
    </source>
</evidence>
<dbReference type="PANTHER" id="PTHR37542:SF1">
    <property type="entry name" value="PRION-INHIBITION AND PROPAGATION HELO DOMAIN-CONTAINING PROTEIN"/>
    <property type="match status" value="1"/>
</dbReference>